<evidence type="ECO:0000313" key="2">
    <source>
        <dbReference type="Proteomes" id="UP000440694"/>
    </source>
</evidence>
<proteinExistence type="predicted"/>
<evidence type="ECO:0000313" key="1">
    <source>
        <dbReference type="EMBL" id="MTD93868.1"/>
    </source>
</evidence>
<sequence length="292" mass="32138">MSTTTDVTQRITLLRDWLAHRLAAEQLAWIDEQCTRIATSPAGSALPVAIGLASRRTGKQPLMLSDEERAAAEAARPGLDTSAWSVEQVARILFVLASYAGAEDSFAARLGARVRSGEIGEQVALYHGLPLYPQAVSVLATAAEGIRSAVQPIYEAVAHRSPYPSEQFSEAMWNQMVVKALFIGSTLAPIQKLDERRNADLARMLVDYAHERWAAGRTVSAELWRCVGPFGDRYMDDLLRVFESPSNVERQSAALALSECPDPDALVVLESDPALWRNIRNGRLDWHTLKQA</sequence>
<organism evidence="1 2">
    <name type="scientific">Hyphomicrobium album</name>
    <dbReference type="NCBI Taxonomy" id="2665159"/>
    <lineage>
        <taxon>Bacteria</taxon>
        <taxon>Pseudomonadati</taxon>
        <taxon>Pseudomonadota</taxon>
        <taxon>Alphaproteobacteria</taxon>
        <taxon>Hyphomicrobiales</taxon>
        <taxon>Hyphomicrobiaceae</taxon>
        <taxon>Hyphomicrobium</taxon>
    </lineage>
</organism>
<dbReference type="NCBIfam" id="NF035938">
    <property type="entry name" value="EboA_domain"/>
    <property type="match status" value="1"/>
</dbReference>
<dbReference type="InterPro" id="IPR047715">
    <property type="entry name" value="EboA_dom"/>
</dbReference>
<comment type="caution">
    <text evidence="1">The sequence shown here is derived from an EMBL/GenBank/DDBJ whole genome shotgun (WGS) entry which is preliminary data.</text>
</comment>
<evidence type="ECO:0008006" key="3">
    <source>
        <dbReference type="Google" id="ProtNLM"/>
    </source>
</evidence>
<dbReference type="RefSeq" id="WP_154738365.1">
    <property type="nucleotide sequence ID" value="NZ_WMBQ01000001.1"/>
</dbReference>
<gene>
    <name evidence="1" type="ORF">GIW81_05910</name>
</gene>
<protein>
    <recommendedName>
        <fullName evidence="3">HEAT repeat-containing protein</fullName>
    </recommendedName>
</protein>
<accession>A0A6I3KH84</accession>
<reference evidence="1 2" key="1">
    <citation type="submission" date="2019-11" db="EMBL/GenBank/DDBJ databases">
        <title>Identification of a novel strain.</title>
        <authorList>
            <person name="Xu Q."/>
            <person name="Wang G."/>
        </authorList>
    </citation>
    <scope>NUCLEOTIDE SEQUENCE [LARGE SCALE GENOMIC DNA]</scope>
    <source>
        <strain evidence="2">xq</strain>
    </source>
</reference>
<dbReference type="Proteomes" id="UP000440694">
    <property type="component" value="Unassembled WGS sequence"/>
</dbReference>
<keyword evidence="2" id="KW-1185">Reference proteome</keyword>
<name>A0A6I3KH84_9HYPH</name>
<dbReference type="AlphaFoldDB" id="A0A6I3KH84"/>
<dbReference type="EMBL" id="WMBQ01000001">
    <property type="protein sequence ID" value="MTD93868.1"/>
    <property type="molecule type" value="Genomic_DNA"/>
</dbReference>